<dbReference type="GO" id="GO:0016042">
    <property type="term" value="P:lipid catabolic process"/>
    <property type="evidence" value="ECO:0007669"/>
    <property type="project" value="UniProtKB-KW"/>
</dbReference>
<keyword evidence="5" id="KW-0378">Hydrolase</keyword>
<evidence type="ECO:0000256" key="7">
    <source>
        <dbReference type="ARBA" id="ARBA00023098"/>
    </source>
</evidence>
<dbReference type="InterPro" id="IPR051238">
    <property type="entry name" value="GDSL_esterase/lipase"/>
</dbReference>
<dbReference type="AlphaFoldDB" id="A0AAE1MS33"/>
<comment type="caution">
    <text evidence="9">The sequence shown here is derived from an EMBL/GenBank/DDBJ whole genome shotgun (WGS) entry which is preliminary data.</text>
</comment>
<evidence type="ECO:0000256" key="8">
    <source>
        <dbReference type="SAM" id="SignalP"/>
    </source>
</evidence>
<dbReference type="CDD" id="cd01837">
    <property type="entry name" value="SGNH_plant_lipase_like"/>
    <property type="match status" value="1"/>
</dbReference>
<sequence length="366" mass="40442">MWSENRLCIRWLVHQLLVASATYHLQTCVRGEPQVPCCFIFGDSLSDNGNNNLLPTAIKVNYFPYGIDFPGGATGRFSNNLTVPDYITKFVGINPLIPPYANTSGSDILKGVNYASGAAGILPETGTQYGVDISLESQITNHRVTVARITRRLGSIEAAQRHLHSCLYYVKIGGNDYLNDYFKPQYYPSSHIFNLTTFTDFLITIYSRQLRNLYELGARKVTVVGVGQIGCLPSQISQNGSCAQEENKAASLFDSKLRSLVSQFNSQFSGDTASFIFVNATAITTLNPHFLGLKFQRVPCCRNLVSSTGLCVENEKPCEDREEYVFMDGFHNTDAANRITALSAYNASNPAFTYPTDINHLLSSSP</sequence>
<feature type="chain" id="PRO_5042108172" description="GDSL esterase/lipase" evidence="8">
    <location>
        <begin position="32"/>
        <end position="366"/>
    </location>
</feature>
<evidence type="ECO:0000256" key="4">
    <source>
        <dbReference type="ARBA" id="ARBA00022729"/>
    </source>
</evidence>
<reference evidence="9" key="1">
    <citation type="submission" date="2023-10" db="EMBL/GenBank/DDBJ databases">
        <title>Chromosome-level genome of the transformable northern wattle, Acacia crassicarpa.</title>
        <authorList>
            <person name="Massaro I."/>
            <person name="Sinha N.R."/>
            <person name="Poethig S."/>
            <person name="Leichty A.R."/>
        </authorList>
    </citation>
    <scope>NUCLEOTIDE SEQUENCE</scope>
    <source>
        <strain evidence="9">Acra3RX</strain>
        <tissue evidence="9">Leaf</tissue>
    </source>
</reference>
<dbReference type="Pfam" id="PF00657">
    <property type="entry name" value="Lipase_GDSL"/>
    <property type="match status" value="1"/>
</dbReference>
<evidence type="ECO:0000313" key="9">
    <source>
        <dbReference type="EMBL" id="KAK4271763.1"/>
    </source>
</evidence>
<feature type="signal peptide" evidence="8">
    <location>
        <begin position="1"/>
        <end position="31"/>
    </location>
</feature>
<accession>A0AAE1MS33</accession>
<evidence type="ECO:0000256" key="5">
    <source>
        <dbReference type="ARBA" id="ARBA00022801"/>
    </source>
</evidence>
<evidence type="ECO:0000256" key="1">
    <source>
        <dbReference type="ARBA" id="ARBA00004613"/>
    </source>
</evidence>
<name>A0AAE1MS33_9FABA</name>
<keyword evidence="6" id="KW-0442">Lipid degradation</keyword>
<keyword evidence="7" id="KW-0443">Lipid metabolism</keyword>
<dbReference type="InterPro" id="IPR001087">
    <property type="entry name" value="GDSL"/>
</dbReference>
<evidence type="ECO:0008006" key="11">
    <source>
        <dbReference type="Google" id="ProtNLM"/>
    </source>
</evidence>
<evidence type="ECO:0000256" key="2">
    <source>
        <dbReference type="ARBA" id="ARBA00008668"/>
    </source>
</evidence>
<dbReference type="GO" id="GO:0005576">
    <property type="term" value="C:extracellular region"/>
    <property type="evidence" value="ECO:0007669"/>
    <property type="project" value="UniProtKB-SubCell"/>
</dbReference>
<dbReference type="PANTHER" id="PTHR45650:SF75">
    <property type="entry name" value="GDSL-LIKE LIPASE_ACYLHYDROLASE"/>
    <property type="match status" value="1"/>
</dbReference>
<organism evidence="9 10">
    <name type="scientific">Acacia crassicarpa</name>
    <name type="common">northern wattle</name>
    <dbReference type="NCBI Taxonomy" id="499986"/>
    <lineage>
        <taxon>Eukaryota</taxon>
        <taxon>Viridiplantae</taxon>
        <taxon>Streptophyta</taxon>
        <taxon>Embryophyta</taxon>
        <taxon>Tracheophyta</taxon>
        <taxon>Spermatophyta</taxon>
        <taxon>Magnoliopsida</taxon>
        <taxon>eudicotyledons</taxon>
        <taxon>Gunneridae</taxon>
        <taxon>Pentapetalae</taxon>
        <taxon>rosids</taxon>
        <taxon>fabids</taxon>
        <taxon>Fabales</taxon>
        <taxon>Fabaceae</taxon>
        <taxon>Caesalpinioideae</taxon>
        <taxon>mimosoid clade</taxon>
        <taxon>Acacieae</taxon>
        <taxon>Acacia</taxon>
    </lineage>
</organism>
<evidence type="ECO:0000313" key="10">
    <source>
        <dbReference type="Proteomes" id="UP001293593"/>
    </source>
</evidence>
<protein>
    <recommendedName>
        <fullName evidence="11">GDSL esterase/lipase</fullName>
    </recommendedName>
</protein>
<dbReference type="GO" id="GO:0016788">
    <property type="term" value="F:hydrolase activity, acting on ester bonds"/>
    <property type="evidence" value="ECO:0007669"/>
    <property type="project" value="InterPro"/>
</dbReference>
<keyword evidence="10" id="KW-1185">Reference proteome</keyword>
<dbReference type="InterPro" id="IPR036514">
    <property type="entry name" value="SGNH_hydro_sf"/>
</dbReference>
<keyword evidence="3" id="KW-0964">Secreted</keyword>
<keyword evidence="4 8" id="KW-0732">Signal</keyword>
<evidence type="ECO:0000256" key="3">
    <source>
        <dbReference type="ARBA" id="ARBA00022525"/>
    </source>
</evidence>
<dbReference type="EMBL" id="JAWXYG010000005">
    <property type="protein sequence ID" value="KAK4271763.1"/>
    <property type="molecule type" value="Genomic_DNA"/>
</dbReference>
<dbReference type="Proteomes" id="UP001293593">
    <property type="component" value="Unassembled WGS sequence"/>
</dbReference>
<comment type="similarity">
    <text evidence="2">Belongs to the 'GDSL' lipolytic enzyme family.</text>
</comment>
<proteinExistence type="inferred from homology"/>
<dbReference type="Gene3D" id="3.40.50.1110">
    <property type="entry name" value="SGNH hydrolase"/>
    <property type="match status" value="1"/>
</dbReference>
<comment type="subcellular location">
    <subcellularLocation>
        <location evidence="1">Secreted</location>
    </subcellularLocation>
</comment>
<dbReference type="PANTHER" id="PTHR45650">
    <property type="entry name" value="GDSL-LIKE LIPASE/ACYLHYDROLASE-RELATED"/>
    <property type="match status" value="1"/>
</dbReference>
<gene>
    <name evidence="9" type="ORF">QN277_020405</name>
</gene>
<dbReference type="InterPro" id="IPR035669">
    <property type="entry name" value="SGNH_plant_lipase-like"/>
</dbReference>
<evidence type="ECO:0000256" key="6">
    <source>
        <dbReference type="ARBA" id="ARBA00022963"/>
    </source>
</evidence>